<evidence type="ECO:0000313" key="6">
    <source>
        <dbReference type="Proteomes" id="UP000001554"/>
    </source>
</evidence>
<comment type="function">
    <text evidence="3">The B regulatory subunit might modulate substrate selectivity and catalytic activity, and might also direct the localization of the catalytic enzyme to a particular subcellular compartment.</text>
</comment>
<dbReference type="InterPro" id="IPR011992">
    <property type="entry name" value="EF-hand-dom_pair"/>
</dbReference>
<reference evidence="7" key="2">
    <citation type="submission" date="2025-08" db="UniProtKB">
        <authorList>
            <consortium name="RefSeq"/>
        </authorList>
    </citation>
    <scope>IDENTIFICATION</scope>
    <source>
        <strain evidence="7">S238N-H82</strain>
        <tissue evidence="7">Testes</tissue>
    </source>
</reference>
<dbReference type="SUPFAM" id="SSF47473">
    <property type="entry name" value="EF-hand"/>
    <property type="match status" value="2"/>
</dbReference>
<dbReference type="PROSITE" id="PS00018">
    <property type="entry name" value="EF_HAND_1"/>
    <property type="match status" value="1"/>
</dbReference>
<evidence type="ECO:0000256" key="1">
    <source>
        <dbReference type="ARBA" id="ARBA00022723"/>
    </source>
</evidence>
<sequence>MVIMVGRGSGGLTPVLKLKVDELFIQWLSDPDTQQDLRETLQHVQLGEGDLLITSSPQKAGVSPRSLRPASPSTPPASPTPGKMVSPRSPRRRSFKRQLPKTPPVKEKPKGTPVSSVGARIPQFYFPHGRPSPSNNIEATLQRIKQTFETFKDGKVFKSQFAAITKACGCPLYWKAPLFLAGGGDRAPYVTASSFIPVWRNILTTCHDDASKFVRLLAKPQTGSTKGNYIVADDVIPFVQDLIDTHPGLLFLQEAQEFHSRYLHTVIARIFYSVNRSWSGKITVPELRKSNLLQVIATLEEEEDINQITDFFSYEHFYVIYCKFWELDTDHDLYISKDDLSRHNDGALSPRILDRIFSGAVTMGNSIVQDERMGYPDFVWFLLSEEDKRYPTAVEYWFRCMDLDGDGILSMYELEYFYEEQYNKMEQLGIEPMPFEDCLCSVLDMVKPKREGKITLADLKACKMTHIFFDTFFNLDKYLDHEQRDPFAAAKEAEETAGMSDWEKYAAEEYEMLVAEENASGGQGQDPYDDQIPEEDAGFDFGMVDDDDSWSSNY</sequence>
<name>A0A9J7MUC3_BRAFL</name>
<dbReference type="OMA" id="TEWDRYC"/>
<protein>
    <submittedName>
        <fullName evidence="7">Serine/threonine-protein phosphatase 2A regulatory subunit B'' subunit beta-like</fullName>
    </submittedName>
</protein>
<evidence type="ECO:0000256" key="2">
    <source>
        <dbReference type="ARBA" id="ARBA00022837"/>
    </source>
</evidence>
<reference evidence="6" key="1">
    <citation type="journal article" date="2020" name="Nat. Ecol. Evol.">
        <title>Deeply conserved synteny resolves early events in vertebrate evolution.</title>
        <authorList>
            <person name="Simakov O."/>
            <person name="Marletaz F."/>
            <person name="Yue J.X."/>
            <person name="O'Connell B."/>
            <person name="Jenkins J."/>
            <person name="Brandt A."/>
            <person name="Calef R."/>
            <person name="Tung C.H."/>
            <person name="Huang T.K."/>
            <person name="Schmutz J."/>
            <person name="Satoh N."/>
            <person name="Yu J.K."/>
            <person name="Putnam N.H."/>
            <person name="Green R.E."/>
            <person name="Rokhsar D.S."/>
        </authorList>
    </citation>
    <scope>NUCLEOTIDE SEQUENCE [LARGE SCALE GENOMIC DNA]</scope>
    <source>
        <strain evidence="6">S238N-H82</strain>
    </source>
</reference>
<gene>
    <name evidence="7" type="primary">LOC118417691</name>
</gene>
<dbReference type="Gene3D" id="1.10.238.220">
    <property type="match status" value="1"/>
</dbReference>
<dbReference type="PROSITE" id="PS50222">
    <property type="entry name" value="EF_HAND_2"/>
    <property type="match status" value="1"/>
</dbReference>
<dbReference type="Pfam" id="PF17958">
    <property type="entry name" value="EF-hand_13"/>
    <property type="match status" value="1"/>
</dbReference>
<organism evidence="6 7">
    <name type="scientific">Branchiostoma floridae</name>
    <name type="common">Florida lancelet</name>
    <name type="synonym">Amphioxus</name>
    <dbReference type="NCBI Taxonomy" id="7739"/>
    <lineage>
        <taxon>Eukaryota</taxon>
        <taxon>Metazoa</taxon>
        <taxon>Chordata</taxon>
        <taxon>Cephalochordata</taxon>
        <taxon>Leptocardii</taxon>
        <taxon>Amphioxiformes</taxon>
        <taxon>Branchiostomatidae</taxon>
        <taxon>Branchiostoma</taxon>
    </lineage>
</organism>
<dbReference type="Proteomes" id="UP000001554">
    <property type="component" value="Chromosome 6"/>
</dbReference>
<feature type="region of interest" description="Disordered" evidence="4">
    <location>
        <begin position="515"/>
        <end position="554"/>
    </location>
</feature>
<feature type="domain" description="EF-hand" evidence="5">
    <location>
        <begin position="389"/>
        <end position="424"/>
    </location>
</feature>
<dbReference type="GeneID" id="118417691"/>
<evidence type="ECO:0000256" key="3">
    <source>
        <dbReference type="ARBA" id="ARBA00093310"/>
    </source>
</evidence>
<evidence type="ECO:0000256" key="4">
    <source>
        <dbReference type="SAM" id="MobiDB-lite"/>
    </source>
</evidence>
<dbReference type="PANTHER" id="PTHR14095">
    <property type="entry name" value="PHOSPHATASE 2A REGULATORY SUBUNIT-RELATED"/>
    <property type="match status" value="1"/>
</dbReference>
<feature type="region of interest" description="Disordered" evidence="4">
    <location>
        <begin position="49"/>
        <end position="116"/>
    </location>
</feature>
<accession>A0A9J7MUC3</accession>
<dbReference type="Gene3D" id="1.10.238.230">
    <property type="match status" value="1"/>
</dbReference>
<feature type="compositionally biased region" description="Basic residues" evidence="4">
    <location>
        <begin position="89"/>
        <end position="99"/>
    </location>
</feature>
<evidence type="ECO:0000259" key="5">
    <source>
        <dbReference type="PROSITE" id="PS50222"/>
    </source>
</evidence>
<dbReference type="Pfam" id="PF13499">
    <property type="entry name" value="EF-hand_7"/>
    <property type="match status" value="1"/>
</dbReference>
<keyword evidence="2" id="KW-0106">Calcium</keyword>
<dbReference type="InterPro" id="IPR002048">
    <property type="entry name" value="EF_hand_dom"/>
</dbReference>
<dbReference type="Pfam" id="PF21161">
    <property type="entry name" value="P2R3B_EF-hand"/>
    <property type="match status" value="1"/>
</dbReference>
<dbReference type="PANTHER" id="PTHR14095:SF0">
    <property type="entry name" value="MIP22305P"/>
    <property type="match status" value="1"/>
</dbReference>
<dbReference type="AlphaFoldDB" id="A0A9J7MUC3"/>
<keyword evidence="6" id="KW-1185">Reference proteome</keyword>
<dbReference type="InterPro" id="IPR041534">
    <property type="entry name" value="EF-hand_13"/>
</dbReference>
<dbReference type="OrthoDB" id="5586at2759"/>
<dbReference type="FunFam" id="1.10.238.10:FF:000628">
    <property type="entry name" value="Serine/threonine-protein phosphatase 2A regulatory subunit B'' subunit beta"/>
    <property type="match status" value="1"/>
</dbReference>
<feature type="compositionally biased region" description="Acidic residues" evidence="4">
    <location>
        <begin position="527"/>
        <end position="554"/>
    </location>
</feature>
<dbReference type="InterPro" id="IPR018247">
    <property type="entry name" value="EF_Hand_1_Ca_BS"/>
</dbReference>
<dbReference type="FunFam" id="1.10.238.220:FF:000001">
    <property type="entry name" value="Serine/threonine-protein phosphatase 2A regulatory subunit B'' subunit alpha"/>
    <property type="match status" value="1"/>
</dbReference>
<proteinExistence type="predicted"/>
<dbReference type="GO" id="GO:0005509">
    <property type="term" value="F:calcium ion binding"/>
    <property type="evidence" value="ECO:0007669"/>
    <property type="project" value="InterPro"/>
</dbReference>
<dbReference type="RefSeq" id="XP_035679246.1">
    <property type="nucleotide sequence ID" value="XM_035823353.1"/>
</dbReference>
<dbReference type="GO" id="GO:0000159">
    <property type="term" value="C:protein phosphatase type 2A complex"/>
    <property type="evidence" value="ECO:0000318"/>
    <property type="project" value="GO_Central"/>
</dbReference>
<dbReference type="GO" id="GO:0019888">
    <property type="term" value="F:protein phosphatase regulator activity"/>
    <property type="evidence" value="ECO:0000318"/>
    <property type="project" value="GO_Central"/>
</dbReference>
<dbReference type="FunFam" id="1.10.238.230:FF:000001">
    <property type="entry name" value="Serine/threonine-protein phosphatase 2A regulatory subunit B'' subunit beta"/>
    <property type="match status" value="1"/>
</dbReference>
<dbReference type="InterPro" id="IPR048855">
    <property type="entry name" value="P2R3A_B_D_EF-hand"/>
</dbReference>
<evidence type="ECO:0000313" key="7">
    <source>
        <dbReference type="RefSeq" id="XP_035679246.1"/>
    </source>
</evidence>
<dbReference type="Gene3D" id="1.10.238.10">
    <property type="entry name" value="EF-hand"/>
    <property type="match status" value="1"/>
</dbReference>
<dbReference type="KEGG" id="bfo:118417691"/>
<keyword evidence="1" id="KW-0479">Metal-binding</keyword>